<sequence>MIWFFRIHCPSILIDRKIEPKAVGWRKRGIRLALVWLKNSLQLIAARCKNDGDEAFDLIEELCFISTKV</sequence>
<name>A0ABP0YAK8_9ROSI</name>
<proteinExistence type="predicted"/>
<evidence type="ECO:0000313" key="2">
    <source>
        <dbReference type="Proteomes" id="UP001642487"/>
    </source>
</evidence>
<keyword evidence="2" id="KW-1185">Reference proteome</keyword>
<evidence type="ECO:0000313" key="1">
    <source>
        <dbReference type="EMBL" id="CAK9317431.1"/>
    </source>
</evidence>
<protein>
    <submittedName>
        <fullName evidence="1">Uncharacterized protein</fullName>
    </submittedName>
</protein>
<dbReference type="Proteomes" id="UP001642487">
    <property type="component" value="Chromosome 3"/>
</dbReference>
<gene>
    <name evidence="1" type="ORF">CITCOLO1_LOCUS9334</name>
</gene>
<reference evidence="1 2" key="1">
    <citation type="submission" date="2024-03" db="EMBL/GenBank/DDBJ databases">
        <authorList>
            <person name="Gkanogiannis A."/>
            <person name="Becerra Lopez-Lavalle L."/>
        </authorList>
    </citation>
    <scope>NUCLEOTIDE SEQUENCE [LARGE SCALE GENOMIC DNA]</scope>
</reference>
<accession>A0ABP0YAK8</accession>
<organism evidence="1 2">
    <name type="scientific">Citrullus colocynthis</name>
    <name type="common">colocynth</name>
    <dbReference type="NCBI Taxonomy" id="252529"/>
    <lineage>
        <taxon>Eukaryota</taxon>
        <taxon>Viridiplantae</taxon>
        <taxon>Streptophyta</taxon>
        <taxon>Embryophyta</taxon>
        <taxon>Tracheophyta</taxon>
        <taxon>Spermatophyta</taxon>
        <taxon>Magnoliopsida</taxon>
        <taxon>eudicotyledons</taxon>
        <taxon>Gunneridae</taxon>
        <taxon>Pentapetalae</taxon>
        <taxon>rosids</taxon>
        <taxon>fabids</taxon>
        <taxon>Cucurbitales</taxon>
        <taxon>Cucurbitaceae</taxon>
        <taxon>Benincaseae</taxon>
        <taxon>Citrullus</taxon>
    </lineage>
</organism>
<dbReference type="EMBL" id="OZ021737">
    <property type="protein sequence ID" value="CAK9317431.1"/>
    <property type="molecule type" value="Genomic_DNA"/>
</dbReference>